<dbReference type="PANTHER" id="PTHR35705:SF2">
    <property type="entry name" value="WPP DOMAIN-INTERACTING TAIL-ANCHORED PROTEIN 2"/>
    <property type="match status" value="1"/>
</dbReference>
<name>A0A3P6FZK1_BRAOL</name>
<keyword evidence="1" id="KW-0175">Coiled coil</keyword>
<sequence>MGVSKELVGRLQIIQFSQSWEAQREAELKSKLEDITAQLQVKYLEVKKLEGTIQDNQEIVSEVLTLREHVKLTEQKLKDTELELKSVNASKQEVLAESRAESGETKVKKLNAANLELTEELSFLKDADDKKTKKVSSLEKQLRELEFQLQNSKALSEASQEHQNMLYSAIWDIETLIEDFKSKASKAESRTETVEEQCIVLSTTNSVLNKEVMSLRQRAKSLEASLDLAKEEKEKYAQ</sequence>
<dbReference type="AlphaFoldDB" id="A0A3P6FZK1"/>
<feature type="coiled-coil region" evidence="1">
    <location>
        <begin position="70"/>
        <end position="232"/>
    </location>
</feature>
<evidence type="ECO:0000313" key="2">
    <source>
        <dbReference type="EMBL" id="VDD63883.1"/>
    </source>
</evidence>
<organism evidence="2">
    <name type="scientific">Brassica oleracea</name>
    <name type="common">Wild cabbage</name>
    <dbReference type="NCBI Taxonomy" id="3712"/>
    <lineage>
        <taxon>Eukaryota</taxon>
        <taxon>Viridiplantae</taxon>
        <taxon>Streptophyta</taxon>
        <taxon>Embryophyta</taxon>
        <taxon>Tracheophyta</taxon>
        <taxon>Spermatophyta</taxon>
        <taxon>Magnoliopsida</taxon>
        <taxon>eudicotyledons</taxon>
        <taxon>Gunneridae</taxon>
        <taxon>Pentapetalae</taxon>
        <taxon>rosids</taxon>
        <taxon>malvids</taxon>
        <taxon>Brassicales</taxon>
        <taxon>Brassicaceae</taxon>
        <taxon>Brassiceae</taxon>
        <taxon>Brassica</taxon>
    </lineage>
</organism>
<protein>
    <submittedName>
        <fullName evidence="2">Uncharacterized protein</fullName>
    </submittedName>
</protein>
<dbReference type="PANTHER" id="PTHR35705">
    <property type="entry name" value="WPP DOMAIN-INTERACTING TAIL-ANCHORED PROTEIN 1"/>
    <property type="match status" value="1"/>
</dbReference>
<evidence type="ECO:0000256" key="1">
    <source>
        <dbReference type="SAM" id="Coils"/>
    </source>
</evidence>
<gene>
    <name evidence="2" type="ORF">BOLC6T39336H</name>
</gene>
<dbReference type="InterPro" id="IPR039976">
    <property type="entry name" value="WIT1/WIT2"/>
</dbReference>
<reference evidence="2" key="1">
    <citation type="submission" date="2018-11" db="EMBL/GenBank/DDBJ databases">
        <authorList>
            <consortium name="Genoscope - CEA"/>
            <person name="William W."/>
        </authorList>
    </citation>
    <scope>NUCLEOTIDE SEQUENCE</scope>
</reference>
<accession>A0A3P6FZK1</accession>
<proteinExistence type="predicted"/>
<dbReference type="EMBL" id="LR031880">
    <property type="protein sequence ID" value="VDD63883.1"/>
    <property type="molecule type" value="Genomic_DNA"/>
</dbReference>